<dbReference type="Proteomes" id="UP000218824">
    <property type="component" value="Chromosome"/>
</dbReference>
<dbReference type="GeneID" id="83065240"/>
<proteinExistence type="predicted"/>
<dbReference type="RefSeq" id="WP_096379263.1">
    <property type="nucleotide sequence ID" value="NZ_AP014940.1"/>
</dbReference>
<evidence type="ECO:0000313" key="1">
    <source>
        <dbReference type="EMBL" id="BAV98911.1"/>
    </source>
</evidence>
<gene>
    <name evidence="1" type="ORF">LEN_3424</name>
</gene>
<organism evidence="1 2">
    <name type="scientific">Lysobacter enzymogenes</name>
    <dbReference type="NCBI Taxonomy" id="69"/>
    <lineage>
        <taxon>Bacteria</taxon>
        <taxon>Pseudomonadati</taxon>
        <taxon>Pseudomonadota</taxon>
        <taxon>Gammaproteobacteria</taxon>
        <taxon>Lysobacterales</taxon>
        <taxon>Lysobacteraceae</taxon>
        <taxon>Lysobacter</taxon>
    </lineage>
</organism>
<dbReference type="AlphaFoldDB" id="A0AAU9AYN6"/>
<accession>A0AAU9AYN6</accession>
<dbReference type="EMBL" id="AP014940">
    <property type="protein sequence ID" value="BAV98911.1"/>
    <property type="molecule type" value="Genomic_DNA"/>
</dbReference>
<evidence type="ECO:0000313" key="2">
    <source>
        <dbReference type="Proteomes" id="UP000218824"/>
    </source>
</evidence>
<protein>
    <submittedName>
        <fullName evidence="1">Uncharacterized protein</fullName>
    </submittedName>
</protein>
<name>A0AAU9AYN6_LYSEN</name>
<reference evidence="1 2" key="1">
    <citation type="journal article" date="2017" name="DNA Res.">
        <title>Complete genome sequence and expression profile of the commercial lytic enzyme producer Lysobacter enzymogenes M497-1.</title>
        <authorList>
            <person name="Takami H."/>
            <person name="Toyoda A."/>
            <person name="Uchiyama I."/>
            <person name="Itoh T."/>
            <person name="Takaki Y."/>
            <person name="Arai W."/>
            <person name="Nishi S."/>
            <person name="Kawai M."/>
            <person name="Shinya K."/>
            <person name="Ikeda H."/>
        </authorList>
    </citation>
    <scope>NUCLEOTIDE SEQUENCE [LARGE SCALE GENOMIC DNA]</scope>
    <source>
        <strain evidence="1 2">M497-1</strain>
    </source>
</reference>
<sequence length="145" mass="16718">MASIPAPYAIADDASVQDWWAGLPRRSRAALMRSWSDDECADPLHRVARRTAQYLNEWMDEHEQPRDPIARELHRRGLARGCVDAEPAGWDWGVQDRYEYRVAHADLLDVRLDRACYWQDALPQTRMMREPTLGGVLASGSWWAL</sequence>
<dbReference type="KEGG" id="lem:LEN_3424"/>